<reference evidence="1 2" key="1">
    <citation type="submission" date="2019-03" db="EMBL/GenBank/DDBJ databases">
        <title>Single cell metagenomics reveals metabolic interactions within the superorganism composed of flagellate Streblomastix strix and complex community of Bacteroidetes bacteria on its surface.</title>
        <authorList>
            <person name="Treitli S.C."/>
            <person name="Kolisko M."/>
            <person name="Husnik F."/>
            <person name="Keeling P."/>
            <person name="Hampl V."/>
        </authorList>
    </citation>
    <scope>NUCLEOTIDE SEQUENCE [LARGE SCALE GENOMIC DNA]</scope>
    <source>
        <strain evidence="1">ST1C</strain>
    </source>
</reference>
<evidence type="ECO:0000313" key="1">
    <source>
        <dbReference type="EMBL" id="KAA6368788.1"/>
    </source>
</evidence>
<accession>A0A5J4UDY3</accession>
<proteinExistence type="predicted"/>
<dbReference type="EMBL" id="SNRW01016994">
    <property type="protein sequence ID" value="KAA6368788.1"/>
    <property type="molecule type" value="Genomic_DNA"/>
</dbReference>
<dbReference type="Proteomes" id="UP000324800">
    <property type="component" value="Unassembled WGS sequence"/>
</dbReference>
<comment type="caution">
    <text evidence="1">The sequence shown here is derived from an EMBL/GenBank/DDBJ whole genome shotgun (WGS) entry which is preliminary data.</text>
</comment>
<gene>
    <name evidence="1" type="ORF">EZS28_035686</name>
</gene>
<sequence length="105" mass="12135">MKPLNRYRNSVAVYKWKILQIKQKIGICPYHVQINAGIRPKTWEFGTTSEVITPVRTSAYAVYINFTPPKGTNFTVCIIIQQLLLDKDTIWSTEYAVIITIFQIL</sequence>
<organism evidence="1 2">
    <name type="scientific">Streblomastix strix</name>
    <dbReference type="NCBI Taxonomy" id="222440"/>
    <lineage>
        <taxon>Eukaryota</taxon>
        <taxon>Metamonada</taxon>
        <taxon>Preaxostyla</taxon>
        <taxon>Oxymonadida</taxon>
        <taxon>Streblomastigidae</taxon>
        <taxon>Streblomastix</taxon>
    </lineage>
</organism>
<name>A0A5J4UDY3_9EUKA</name>
<dbReference type="AlphaFoldDB" id="A0A5J4UDY3"/>
<evidence type="ECO:0000313" key="2">
    <source>
        <dbReference type="Proteomes" id="UP000324800"/>
    </source>
</evidence>
<protein>
    <submittedName>
        <fullName evidence="1">Uncharacterized protein</fullName>
    </submittedName>
</protein>